<protein>
    <submittedName>
        <fullName evidence="2">Uncharacterized protein</fullName>
    </submittedName>
</protein>
<feature type="region of interest" description="Disordered" evidence="1">
    <location>
        <begin position="108"/>
        <end position="127"/>
    </location>
</feature>
<comment type="caution">
    <text evidence="2">The sequence shown here is derived from an EMBL/GenBank/DDBJ whole genome shotgun (WGS) entry which is preliminary data.</text>
</comment>
<evidence type="ECO:0000313" key="3">
    <source>
        <dbReference type="Proteomes" id="UP000597138"/>
    </source>
</evidence>
<accession>A0ABQ1S0U6</accession>
<dbReference type="EMBL" id="BMEG01000009">
    <property type="protein sequence ID" value="GGD86528.1"/>
    <property type="molecule type" value="Genomic_DNA"/>
</dbReference>
<feature type="compositionally biased region" description="Basic and acidic residues" evidence="1">
    <location>
        <begin position="115"/>
        <end position="127"/>
    </location>
</feature>
<keyword evidence="3" id="KW-1185">Reference proteome</keyword>
<proteinExistence type="predicted"/>
<organism evidence="2 3">
    <name type="scientific">Caballeronia grimmiae</name>
    <dbReference type="NCBI Taxonomy" id="1071679"/>
    <lineage>
        <taxon>Bacteria</taxon>
        <taxon>Pseudomonadati</taxon>
        <taxon>Pseudomonadota</taxon>
        <taxon>Betaproteobacteria</taxon>
        <taxon>Burkholderiales</taxon>
        <taxon>Burkholderiaceae</taxon>
        <taxon>Caballeronia</taxon>
    </lineage>
</organism>
<evidence type="ECO:0000256" key="1">
    <source>
        <dbReference type="SAM" id="MobiDB-lite"/>
    </source>
</evidence>
<gene>
    <name evidence="2" type="ORF">GCM10010985_46480</name>
</gene>
<reference evidence="3" key="1">
    <citation type="journal article" date="2019" name="Int. J. Syst. Evol. Microbiol.">
        <title>The Global Catalogue of Microorganisms (GCM) 10K type strain sequencing project: providing services to taxonomists for standard genome sequencing and annotation.</title>
        <authorList>
            <consortium name="The Broad Institute Genomics Platform"/>
            <consortium name="The Broad Institute Genome Sequencing Center for Infectious Disease"/>
            <person name="Wu L."/>
            <person name="Ma J."/>
        </authorList>
    </citation>
    <scope>NUCLEOTIDE SEQUENCE [LARGE SCALE GENOMIC DNA]</scope>
    <source>
        <strain evidence="3">CGMCC 1.11013</strain>
    </source>
</reference>
<evidence type="ECO:0000313" key="2">
    <source>
        <dbReference type="EMBL" id="GGD86528.1"/>
    </source>
</evidence>
<sequence>MPKCCFDTRIRFDELPQESAEPQEFRIENGPDTKRAAYFMTQRGSGPLNFGRGGDGALGVGKKRFAVACEEQSVRRACEEDNPEHLLKVLDLQADGRLREVQLGGGPREIAFAGDSEKSAQEDVVHA</sequence>
<dbReference type="Proteomes" id="UP000597138">
    <property type="component" value="Unassembled WGS sequence"/>
</dbReference>
<name>A0ABQ1S0U6_9BURK</name>